<feature type="transmembrane region" description="Helical" evidence="1">
    <location>
        <begin position="41"/>
        <end position="62"/>
    </location>
</feature>
<dbReference type="Pfam" id="PF17280">
    <property type="entry name" value="DUF5345"/>
    <property type="match status" value="1"/>
</dbReference>
<keyword evidence="1" id="KW-1133">Transmembrane helix</keyword>
<gene>
    <name evidence="2" type="ORF">GMB86_12825</name>
</gene>
<evidence type="ECO:0000313" key="2">
    <source>
        <dbReference type="EMBL" id="MTT32890.1"/>
    </source>
</evidence>
<protein>
    <recommendedName>
        <fullName evidence="4">YxlC family protein</fullName>
    </recommendedName>
</protein>
<feature type="transmembrane region" description="Helical" evidence="1">
    <location>
        <begin position="68"/>
        <end position="87"/>
    </location>
</feature>
<keyword evidence="3" id="KW-1185">Reference proteome</keyword>
<dbReference type="InterPro" id="IPR035238">
    <property type="entry name" value="DUF5345"/>
</dbReference>
<dbReference type="Proteomes" id="UP000440978">
    <property type="component" value="Unassembled WGS sequence"/>
</dbReference>
<accession>A0A6N8CT49</accession>
<sequence>MKKDDLNNELSKIDRITEELITKEDILWQLGKKERQYQRQLIKEVSFFFLIGLILMTGFTISFLKLPILFIVLQIFVLILIPFLVYIENRSNNPIGRWHHE</sequence>
<evidence type="ECO:0000313" key="3">
    <source>
        <dbReference type="Proteomes" id="UP000440978"/>
    </source>
</evidence>
<comment type="caution">
    <text evidence="2">The sequence shown here is derived from an EMBL/GenBank/DDBJ whole genome shotgun (WGS) entry which is preliminary data.</text>
</comment>
<dbReference type="AlphaFoldDB" id="A0A6N8CT49"/>
<dbReference type="RefSeq" id="WP_155220547.1">
    <property type="nucleotide sequence ID" value="NZ_WNHB01000022.1"/>
</dbReference>
<evidence type="ECO:0000256" key="1">
    <source>
        <dbReference type="SAM" id="Phobius"/>
    </source>
</evidence>
<keyword evidence="1" id="KW-0472">Membrane</keyword>
<organism evidence="2 3">
    <name type="scientific">Terrilactibacillus tamarindi</name>
    <dbReference type="NCBI Taxonomy" id="2599694"/>
    <lineage>
        <taxon>Bacteria</taxon>
        <taxon>Bacillati</taxon>
        <taxon>Bacillota</taxon>
        <taxon>Bacilli</taxon>
        <taxon>Bacillales</taxon>
        <taxon>Bacillaceae</taxon>
        <taxon>Terrilactibacillus</taxon>
    </lineage>
</organism>
<dbReference type="EMBL" id="WNHB01000022">
    <property type="protein sequence ID" value="MTT32890.1"/>
    <property type="molecule type" value="Genomic_DNA"/>
</dbReference>
<proteinExistence type="predicted"/>
<keyword evidence="1" id="KW-0812">Transmembrane</keyword>
<evidence type="ECO:0008006" key="4">
    <source>
        <dbReference type="Google" id="ProtNLM"/>
    </source>
</evidence>
<name>A0A6N8CT49_9BACI</name>
<reference evidence="2 3" key="1">
    <citation type="submission" date="2019-11" db="EMBL/GenBank/DDBJ databases">
        <title>Terrilactibacillus tamarindus sp. nov. BCM23-1 isolated from bark of Tamarindus indica.</title>
        <authorList>
            <person name="Kingkaew E."/>
            <person name="Tanasupawat S."/>
        </authorList>
    </citation>
    <scope>NUCLEOTIDE SEQUENCE [LARGE SCALE GENOMIC DNA]</scope>
    <source>
        <strain evidence="2 3">BCM23-1</strain>
    </source>
</reference>